<organism evidence="1 2">
    <name type="scientific">Dermacentor silvarum</name>
    <name type="common">Tick</name>
    <dbReference type="NCBI Taxonomy" id="543639"/>
    <lineage>
        <taxon>Eukaryota</taxon>
        <taxon>Metazoa</taxon>
        <taxon>Ecdysozoa</taxon>
        <taxon>Arthropoda</taxon>
        <taxon>Chelicerata</taxon>
        <taxon>Arachnida</taxon>
        <taxon>Acari</taxon>
        <taxon>Parasitiformes</taxon>
        <taxon>Ixodida</taxon>
        <taxon>Ixodoidea</taxon>
        <taxon>Ixodidae</taxon>
        <taxon>Rhipicephalinae</taxon>
        <taxon>Dermacentor</taxon>
    </lineage>
</organism>
<comment type="caution">
    <text evidence="1">The sequence shown here is derived from an EMBL/GenBank/DDBJ whole genome shotgun (WGS) entry which is preliminary data.</text>
</comment>
<protein>
    <submittedName>
        <fullName evidence="1">Uncharacterized protein</fullName>
    </submittedName>
</protein>
<sequence length="384" mass="44070">MRRTLSETTDNALPGSPLQEEPSEMSESFQDLKNPPSGTGNEDGELLWPFFDLIELYDVREGDNATSAYCICIWTPGRRKWGRHFTWYDRSPAIGCELSDAHSDAGALGRSFFVLLPFPRLPRRQRTQLPELLSFPRMDASKNRYFHARKFMTRHQYKGRRSKRKRRALATRGSSAARPSHGNSDAPDLDCSSFIRSVDDFVNASEQKLQMFDDESKRQDERGSTFICEIDAMQNLVSGAVCPNCGRCELSVRESAEDLHSPKWLQLFDEFLKNQVPLTATHREEVFVKRLGQSQNPAWPAKRTGRLTASNFCSALHCQKPEGLVKEILYPRNEVLKQDDPRLYGLQNEARAVQEYANMMQLYDKNTDVEDTEVHVHEHYSRIT</sequence>
<name>A0ACB8CDQ5_DERSI</name>
<evidence type="ECO:0000313" key="2">
    <source>
        <dbReference type="Proteomes" id="UP000821865"/>
    </source>
</evidence>
<reference evidence="1" key="1">
    <citation type="submission" date="2020-05" db="EMBL/GenBank/DDBJ databases">
        <title>Large-scale comparative analyses of tick genomes elucidate their genetic diversity and vector capacities.</title>
        <authorList>
            <person name="Jia N."/>
            <person name="Wang J."/>
            <person name="Shi W."/>
            <person name="Du L."/>
            <person name="Sun Y."/>
            <person name="Zhan W."/>
            <person name="Jiang J."/>
            <person name="Wang Q."/>
            <person name="Zhang B."/>
            <person name="Ji P."/>
            <person name="Sakyi L.B."/>
            <person name="Cui X."/>
            <person name="Yuan T."/>
            <person name="Jiang B."/>
            <person name="Yang W."/>
            <person name="Lam T.T.-Y."/>
            <person name="Chang Q."/>
            <person name="Ding S."/>
            <person name="Wang X."/>
            <person name="Zhu J."/>
            <person name="Ruan X."/>
            <person name="Zhao L."/>
            <person name="Wei J."/>
            <person name="Que T."/>
            <person name="Du C."/>
            <person name="Cheng J."/>
            <person name="Dai P."/>
            <person name="Han X."/>
            <person name="Huang E."/>
            <person name="Gao Y."/>
            <person name="Liu J."/>
            <person name="Shao H."/>
            <person name="Ye R."/>
            <person name="Li L."/>
            <person name="Wei W."/>
            <person name="Wang X."/>
            <person name="Wang C."/>
            <person name="Yang T."/>
            <person name="Huo Q."/>
            <person name="Li W."/>
            <person name="Guo W."/>
            <person name="Chen H."/>
            <person name="Zhou L."/>
            <person name="Ni X."/>
            <person name="Tian J."/>
            <person name="Zhou Y."/>
            <person name="Sheng Y."/>
            <person name="Liu T."/>
            <person name="Pan Y."/>
            <person name="Xia L."/>
            <person name="Li J."/>
            <person name="Zhao F."/>
            <person name="Cao W."/>
        </authorList>
    </citation>
    <scope>NUCLEOTIDE SEQUENCE</scope>
    <source>
        <strain evidence="1">Dsil-2018</strain>
    </source>
</reference>
<accession>A0ACB8CDQ5</accession>
<evidence type="ECO:0000313" key="1">
    <source>
        <dbReference type="EMBL" id="KAH7940903.1"/>
    </source>
</evidence>
<gene>
    <name evidence="1" type="ORF">HPB49_007746</name>
</gene>
<keyword evidence="2" id="KW-1185">Reference proteome</keyword>
<dbReference type="Proteomes" id="UP000821865">
    <property type="component" value="Chromosome 7"/>
</dbReference>
<proteinExistence type="predicted"/>
<dbReference type="EMBL" id="CM023476">
    <property type="protein sequence ID" value="KAH7940903.1"/>
    <property type="molecule type" value="Genomic_DNA"/>
</dbReference>